<evidence type="ECO:0000259" key="4">
    <source>
        <dbReference type="PROSITE" id="PS51035"/>
    </source>
</evidence>
<evidence type="ECO:0000313" key="5">
    <source>
        <dbReference type="EMBL" id="CAL1413605.1"/>
    </source>
</evidence>
<feature type="compositionally biased region" description="Basic and acidic residues" evidence="3">
    <location>
        <begin position="223"/>
        <end position="232"/>
    </location>
</feature>
<dbReference type="GO" id="GO:0006457">
    <property type="term" value="P:protein folding"/>
    <property type="evidence" value="ECO:0007669"/>
    <property type="project" value="TreeGrafter"/>
</dbReference>
<dbReference type="Proteomes" id="UP001497516">
    <property type="component" value="Chromosome 9"/>
</dbReference>
<dbReference type="SMART" id="SM00264">
    <property type="entry name" value="BAG"/>
    <property type="match status" value="1"/>
</dbReference>
<dbReference type="SUPFAM" id="SSF63491">
    <property type="entry name" value="BAG domain"/>
    <property type="match status" value="1"/>
</dbReference>
<keyword evidence="2" id="KW-0143">Chaperone</keyword>
<dbReference type="GO" id="GO:0009506">
    <property type="term" value="C:plasmodesma"/>
    <property type="evidence" value="ECO:0007669"/>
    <property type="project" value="TreeGrafter"/>
</dbReference>
<gene>
    <name evidence="5" type="ORF">LTRI10_LOCUS52824</name>
</gene>
<keyword evidence="1" id="KW-0112">Calmodulin-binding</keyword>
<dbReference type="InterPro" id="IPR003103">
    <property type="entry name" value="BAG_domain"/>
</dbReference>
<protein>
    <recommendedName>
        <fullName evidence="4">BAG domain-containing protein</fullName>
    </recommendedName>
</protein>
<dbReference type="AlphaFoldDB" id="A0AAV2GWE8"/>
<dbReference type="Pfam" id="PF02179">
    <property type="entry name" value="BAG"/>
    <property type="match status" value="1"/>
</dbReference>
<dbReference type="InterPro" id="IPR036533">
    <property type="entry name" value="BAG_dom_sf"/>
</dbReference>
<sequence length="320" mass="36257">MASPFYYSNRWNYPRRYYYPTEPSPTPSPPARKVVSVPVHHVASPSHSDLLLRRSDSAARKIQKVFRGFLVRKSMKRIAGIRSEVNAVEIRISGTTDLIRRDGKERLKVNETLMSLLFRLDSVPGSDPGVRDFRKRVINKAIALQEFVDSIADSGFENHESLESAAAIEAEGRGGDSVSDCADQPEISREQTNDDDQAEDLQNWTLVEGDEEEADSDGCNASEKQRGDCSEKNDDDEKEKRKNAELLEKMAGENERMIGMMAALYERNRMQARLLDALSQRVDQLEMAFICDKLRRKKRRSGIGSAVDCVPENTKIWKKL</sequence>
<evidence type="ECO:0000256" key="3">
    <source>
        <dbReference type="SAM" id="MobiDB-lite"/>
    </source>
</evidence>
<accession>A0AAV2GWE8</accession>
<keyword evidence="6" id="KW-1185">Reference proteome</keyword>
<dbReference type="PROSITE" id="PS51035">
    <property type="entry name" value="BAG"/>
    <property type="match status" value="1"/>
</dbReference>
<evidence type="ECO:0000256" key="2">
    <source>
        <dbReference type="ARBA" id="ARBA00023186"/>
    </source>
</evidence>
<dbReference type="CDD" id="cd23767">
    <property type="entry name" value="IQCD"/>
    <property type="match status" value="1"/>
</dbReference>
<dbReference type="EMBL" id="OZ034822">
    <property type="protein sequence ID" value="CAL1413605.1"/>
    <property type="molecule type" value="Genomic_DNA"/>
</dbReference>
<dbReference type="Gene3D" id="1.20.58.120">
    <property type="entry name" value="BAG domain"/>
    <property type="match status" value="1"/>
</dbReference>
<organism evidence="5 6">
    <name type="scientific">Linum trigynum</name>
    <dbReference type="NCBI Taxonomy" id="586398"/>
    <lineage>
        <taxon>Eukaryota</taxon>
        <taxon>Viridiplantae</taxon>
        <taxon>Streptophyta</taxon>
        <taxon>Embryophyta</taxon>
        <taxon>Tracheophyta</taxon>
        <taxon>Spermatophyta</taxon>
        <taxon>Magnoliopsida</taxon>
        <taxon>eudicotyledons</taxon>
        <taxon>Gunneridae</taxon>
        <taxon>Pentapetalae</taxon>
        <taxon>rosids</taxon>
        <taxon>fabids</taxon>
        <taxon>Malpighiales</taxon>
        <taxon>Linaceae</taxon>
        <taxon>Linum</taxon>
    </lineage>
</organism>
<dbReference type="PANTHER" id="PTHR33322">
    <property type="entry name" value="BAG DOMAIN CONTAINING PROTEIN, EXPRESSED"/>
    <property type="match status" value="1"/>
</dbReference>
<dbReference type="GO" id="GO:0005516">
    <property type="term" value="F:calmodulin binding"/>
    <property type="evidence" value="ECO:0007669"/>
    <property type="project" value="UniProtKB-KW"/>
</dbReference>
<proteinExistence type="predicted"/>
<evidence type="ECO:0000313" key="6">
    <source>
        <dbReference type="Proteomes" id="UP001497516"/>
    </source>
</evidence>
<dbReference type="PROSITE" id="PS50096">
    <property type="entry name" value="IQ"/>
    <property type="match status" value="1"/>
</dbReference>
<name>A0AAV2GWE8_9ROSI</name>
<dbReference type="PANTHER" id="PTHR33322:SF4">
    <property type="entry name" value="BAG DOMAIN CONTAINING PROTEIN, EXPRESSED"/>
    <property type="match status" value="1"/>
</dbReference>
<dbReference type="InterPro" id="IPR000048">
    <property type="entry name" value="IQ_motif_EF-hand-BS"/>
</dbReference>
<feature type="domain" description="BAG" evidence="4">
    <location>
        <begin position="104"/>
        <end position="152"/>
    </location>
</feature>
<dbReference type="InterPro" id="IPR040400">
    <property type="entry name" value="BAG5/6/7/8"/>
</dbReference>
<reference evidence="5 6" key="1">
    <citation type="submission" date="2024-04" db="EMBL/GenBank/DDBJ databases">
        <authorList>
            <person name="Fracassetti M."/>
        </authorList>
    </citation>
    <scope>NUCLEOTIDE SEQUENCE [LARGE SCALE GENOMIC DNA]</scope>
</reference>
<dbReference type="Pfam" id="PF00612">
    <property type="entry name" value="IQ"/>
    <property type="match status" value="1"/>
</dbReference>
<dbReference type="GO" id="GO:0051087">
    <property type="term" value="F:protein-folding chaperone binding"/>
    <property type="evidence" value="ECO:0007669"/>
    <property type="project" value="InterPro"/>
</dbReference>
<feature type="region of interest" description="Disordered" evidence="3">
    <location>
        <begin position="169"/>
        <end position="241"/>
    </location>
</feature>
<evidence type="ECO:0000256" key="1">
    <source>
        <dbReference type="ARBA" id="ARBA00022860"/>
    </source>
</evidence>